<dbReference type="Gene3D" id="3.40.50.720">
    <property type="entry name" value="NAD(P)-binding Rossmann-like Domain"/>
    <property type="match status" value="1"/>
</dbReference>
<dbReference type="InterPro" id="IPR028939">
    <property type="entry name" value="P5C_Rdtase_cat_N"/>
</dbReference>
<dbReference type="EMBL" id="CP108135">
    <property type="protein sequence ID" value="WTP69922.1"/>
    <property type="molecule type" value="Genomic_DNA"/>
</dbReference>
<dbReference type="InterPro" id="IPR051267">
    <property type="entry name" value="STEAP_metalloreductase"/>
</dbReference>
<proteinExistence type="predicted"/>
<keyword evidence="1" id="KW-0560">Oxidoreductase</keyword>
<dbReference type="InterPro" id="IPR036291">
    <property type="entry name" value="NAD(P)-bd_dom_sf"/>
</dbReference>
<evidence type="ECO:0000313" key="3">
    <source>
        <dbReference type="EMBL" id="WTP69922.1"/>
    </source>
</evidence>
<dbReference type="RefSeq" id="WP_406189309.1">
    <property type="nucleotide sequence ID" value="NZ_CP108135.1"/>
</dbReference>
<evidence type="ECO:0000259" key="2">
    <source>
        <dbReference type="Pfam" id="PF03807"/>
    </source>
</evidence>
<name>A0ABZ1KHA6_9ACTN</name>
<dbReference type="Pfam" id="PF03807">
    <property type="entry name" value="F420_oxidored"/>
    <property type="match status" value="1"/>
</dbReference>
<sequence>MPCSTDTTSGWGLVVPFDTPIPAHRDPRHPPDCHRIDSAPGIVSAPPGLVIRRDPFSRGTPHRKVGFMKIGIIGAGNIGGNLVRRLTALGHDVSVANSRGPETLKALAEETGATAVTASEAAKGARIVVVTVPLKAVPDLPSGLLDGAADDVAVIDTGNCYPQQRDGRIPAIEDGLTESRWTEQQIGRAVVKAFNGTYAQDILDKGTPPGTPGRQALPVAGDDPAAKQAVRDLIDELGFDTVDAGGIDESWRQQPGTPVYGNRGDAVTITKALADASPERTADWRA</sequence>
<feature type="domain" description="Pyrroline-5-carboxylate reductase catalytic N-terminal" evidence="2">
    <location>
        <begin position="69"/>
        <end position="159"/>
    </location>
</feature>
<evidence type="ECO:0000256" key="1">
    <source>
        <dbReference type="ARBA" id="ARBA00023002"/>
    </source>
</evidence>
<dbReference type="Proteomes" id="UP001622496">
    <property type="component" value="Chromosome"/>
</dbReference>
<dbReference type="PANTHER" id="PTHR14239">
    <property type="entry name" value="DUDULIN-RELATED"/>
    <property type="match status" value="1"/>
</dbReference>
<dbReference type="SUPFAM" id="SSF51735">
    <property type="entry name" value="NAD(P)-binding Rossmann-fold domains"/>
    <property type="match status" value="1"/>
</dbReference>
<gene>
    <name evidence="3" type="ORF">OG560_32675</name>
</gene>
<organism evidence="3 4">
    <name type="scientific">[Kitasatospora] papulosa</name>
    <dbReference type="NCBI Taxonomy" id="1464011"/>
    <lineage>
        <taxon>Bacteria</taxon>
        <taxon>Bacillati</taxon>
        <taxon>Actinomycetota</taxon>
        <taxon>Actinomycetes</taxon>
        <taxon>Kitasatosporales</taxon>
        <taxon>Streptomycetaceae</taxon>
        <taxon>Streptomyces</taxon>
    </lineage>
</organism>
<keyword evidence="4" id="KW-1185">Reference proteome</keyword>
<dbReference type="PANTHER" id="PTHR14239:SF10">
    <property type="entry name" value="REDUCTASE"/>
    <property type="match status" value="1"/>
</dbReference>
<evidence type="ECO:0000313" key="4">
    <source>
        <dbReference type="Proteomes" id="UP001622496"/>
    </source>
</evidence>
<accession>A0ABZ1KHA6</accession>
<protein>
    <submittedName>
        <fullName evidence="3">NAD(P)-binding domain-containing protein</fullName>
    </submittedName>
</protein>
<reference evidence="3 4" key="1">
    <citation type="submission" date="2022-10" db="EMBL/GenBank/DDBJ databases">
        <title>The complete genomes of actinobacterial strains from the NBC collection.</title>
        <authorList>
            <person name="Joergensen T.S."/>
            <person name="Alvarez Arevalo M."/>
            <person name="Sterndorff E.B."/>
            <person name="Faurdal D."/>
            <person name="Vuksanovic O."/>
            <person name="Mourched A.-S."/>
            <person name="Charusanti P."/>
            <person name="Shaw S."/>
            <person name="Blin K."/>
            <person name="Weber T."/>
        </authorList>
    </citation>
    <scope>NUCLEOTIDE SEQUENCE [LARGE SCALE GENOMIC DNA]</scope>
    <source>
        <strain evidence="3 4">NBC_00185</strain>
    </source>
</reference>